<keyword evidence="3" id="KW-1185">Reference proteome</keyword>
<dbReference type="EMBL" id="CAJNIZ010003224">
    <property type="protein sequence ID" value="CAE7220150.1"/>
    <property type="molecule type" value="Genomic_DNA"/>
</dbReference>
<keyword evidence="1" id="KW-0812">Transmembrane</keyword>
<comment type="caution">
    <text evidence="2">The sequence shown here is derived from an EMBL/GenBank/DDBJ whole genome shotgun (WGS) entry which is preliminary data.</text>
</comment>
<name>A0A812KA88_SYMPI</name>
<dbReference type="AlphaFoldDB" id="A0A812KA88"/>
<keyword evidence="1" id="KW-1133">Transmembrane helix</keyword>
<feature type="transmembrane region" description="Helical" evidence="1">
    <location>
        <begin position="14"/>
        <end position="35"/>
    </location>
</feature>
<protein>
    <submittedName>
        <fullName evidence="2">Uncharacterized protein</fullName>
    </submittedName>
</protein>
<reference evidence="2" key="1">
    <citation type="submission" date="2021-02" db="EMBL/GenBank/DDBJ databases">
        <authorList>
            <person name="Dougan E. K."/>
            <person name="Rhodes N."/>
            <person name="Thang M."/>
            <person name="Chan C."/>
        </authorList>
    </citation>
    <scope>NUCLEOTIDE SEQUENCE</scope>
</reference>
<dbReference type="Proteomes" id="UP000649617">
    <property type="component" value="Unassembled WGS sequence"/>
</dbReference>
<accession>A0A812KA88</accession>
<feature type="non-terminal residue" evidence="2">
    <location>
        <position position="1"/>
    </location>
</feature>
<proteinExistence type="predicted"/>
<keyword evidence="1" id="KW-0472">Membrane</keyword>
<evidence type="ECO:0000313" key="2">
    <source>
        <dbReference type="EMBL" id="CAE7220150.1"/>
    </source>
</evidence>
<sequence>AVAHCLGAWSALDVALISMIITMLELGASDFVHLWDDQKEKMTRRFGIDVRGPEKGLTVDVVLNSGTYLLFV</sequence>
<evidence type="ECO:0000256" key="1">
    <source>
        <dbReference type="SAM" id="Phobius"/>
    </source>
</evidence>
<evidence type="ECO:0000313" key="3">
    <source>
        <dbReference type="Proteomes" id="UP000649617"/>
    </source>
</evidence>
<gene>
    <name evidence="2" type="ORF">SPIL2461_LOCUS2858</name>
</gene>
<organism evidence="2 3">
    <name type="scientific">Symbiodinium pilosum</name>
    <name type="common">Dinoflagellate</name>
    <dbReference type="NCBI Taxonomy" id="2952"/>
    <lineage>
        <taxon>Eukaryota</taxon>
        <taxon>Sar</taxon>
        <taxon>Alveolata</taxon>
        <taxon>Dinophyceae</taxon>
        <taxon>Suessiales</taxon>
        <taxon>Symbiodiniaceae</taxon>
        <taxon>Symbiodinium</taxon>
    </lineage>
</organism>
<dbReference type="OrthoDB" id="422471at2759"/>